<dbReference type="OrthoDB" id="9810794at2"/>
<accession>A0A1G7W7G8</accession>
<proteinExistence type="inferred from homology"/>
<keyword evidence="3" id="KW-1003">Cell membrane</keyword>
<keyword evidence="7 8" id="KW-0472">Membrane</keyword>
<dbReference type="Gene3D" id="1.10.3720.10">
    <property type="entry name" value="MetI-like"/>
    <property type="match status" value="1"/>
</dbReference>
<feature type="domain" description="ABC transmembrane type-1" evidence="9">
    <location>
        <begin position="65"/>
        <end position="253"/>
    </location>
</feature>
<keyword evidence="5 8" id="KW-0812">Transmembrane</keyword>
<dbReference type="InterPro" id="IPR035906">
    <property type="entry name" value="MetI-like_sf"/>
</dbReference>
<dbReference type="RefSeq" id="WP_093087478.1">
    <property type="nucleotide sequence ID" value="NZ_FNBE01000014.1"/>
</dbReference>
<keyword evidence="2 8" id="KW-0813">Transport</keyword>
<protein>
    <submittedName>
        <fullName evidence="10">Putative spermidine/putrescine transport system permease protein</fullName>
    </submittedName>
</protein>
<evidence type="ECO:0000256" key="6">
    <source>
        <dbReference type="ARBA" id="ARBA00022989"/>
    </source>
</evidence>
<keyword evidence="6 8" id="KW-1133">Transmembrane helix</keyword>
<dbReference type="PROSITE" id="PS50928">
    <property type="entry name" value="ABC_TM1"/>
    <property type="match status" value="1"/>
</dbReference>
<dbReference type="InterPro" id="IPR000515">
    <property type="entry name" value="MetI-like"/>
</dbReference>
<evidence type="ECO:0000256" key="2">
    <source>
        <dbReference type="ARBA" id="ARBA00022448"/>
    </source>
</evidence>
<sequence length="263" mass="27754">MTGSPVLRRTLAVLGVLVGVWLVVPTLIVVPLSFSGEDSFAFPPRSWGVQHYVTFFTEQSWLTALLVSLQLAVIVTVVATVLGTMAAFALARSRFRAKGAVDGLFLAPLIVPGIVVAVAMYAAFLGWGLIGTPTGFVVAHTVLALPFVTVNVTAALSGFDRTLERAAASLGASAWATFRSVTLPIIRPGVLAGALFAFVTSFDEVVVSMFLQSPNLQTLPVRMFTSVTNEVDPTIAAASTVVLVVSTALLGLASVTRRNRRHA</sequence>
<evidence type="ECO:0000256" key="5">
    <source>
        <dbReference type="ARBA" id="ARBA00022692"/>
    </source>
</evidence>
<feature type="transmembrane region" description="Helical" evidence="8">
    <location>
        <begin position="189"/>
        <end position="211"/>
    </location>
</feature>
<keyword evidence="4" id="KW-0997">Cell inner membrane</keyword>
<feature type="transmembrane region" description="Helical" evidence="8">
    <location>
        <begin position="136"/>
        <end position="156"/>
    </location>
</feature>
<evidence type="ECO:0000256" key="7">
    <source>
        <dbReference type="ARBA" id="ARBA00023136"/>
    </source>
</evidence>
<dbReference type="STRING" id="366584.SAMN05216377_11431"/>
<dbReference type="Proteomes" id="UP000198967">
    <property type="component" value="Unassembled WGS sequence"/>
</dbReference>
<evidence type="ECO:0000256" key="3">
    <source>
        <dbReference type="ARBA" id="ARBA00022475"/>
    </source>
</evidence>
<comment type="similarity">
    <text evidence="8">Belongs to the binding-protein-dependent transport system permease family.</text>
</comment>
<evidence type="ECO:0000313" key="10">
    <source>
        <dbReference type="EMBL" id="SDG67896.1"/>
    </source>
</evidence>
<evidence type="ECO:0000259" key="9">
    <source>
        <dbReference type="PROSITE" id="PS50928"/>
    </source>
</evidence>
<dbReference type="Pfam" id="PF00528">
    <property type="entry name" value="BPD_transp_1"/>
    <property type="match status" value="1"/>
</dbReference>
<comment type="subcellular location">
    <subcellularLocation>
        <location evidence="1">Cell inner membrane</location>
        <topology evidence="1">Multi-pass membrane protein</topology>
    </subcellularLocation>
    <subcellularLocation>
        <location evidence="8">Cell membrane</location>
        <topology evidence="8">Multi-pass membrane protein</topology>
    </subcellularLocation>
</comment>
<dbReference type="CDD" id="cd06261">
    <property type="entry name" value="TM_PBP2"/>
    <property type="match status" value="1"/>
</dbReference>
<dbReference type="GO" id="GO:0005886">
    <property type="term" value="C:plasma membrane"/>
    <property type="evidence" value="ECO:0007669"/>
    <property type="project" value="UniProtKB-SubCell"/>
</dbReference>
<dbReference type="GO" id="GO:0055085">
    <property type="term" value="P:transmembrane transport"/>
    <property type="evidence" value="ECO:0007669"/>
    <property type="project" value="InterPro"/>
</dbReference>
<dbReference type="SUPFAM" id="SSF161098">
    <property type="entry name" value="MetI-like"/>
    <property type="match status" value="1"/>
</dbReference>
<evidence type="ECO:0000256" key="4">
    <source>
        <dbReference type="ARBA" id="ARBA00022519"/>
    </source>
</evidence>
<evidence type="ECO:0000256" key="8">
    <source>
        <dbReference type="RuleBase" id="RU363032"/>
    </source>
</evidence>
<feature type="transmembrane region" description="Helical" evidence="8">
    <location>
        <begin position="103"/>
        <end position="130"/>
    </location>
</feature>
<dbReference type="PANTHER" id="PTHR43357">
    <property type="entry name" value="INNER MEMBRANE ABC TRANSPORTER PERMEASE PROTEIN YDCV"/>
    <property type="match status" value="1"/>
</dbReference>
<feature type="transmembrane region" description="Helical" evidence="8">
    <location>
        <begin position="61"/>
        <end position="91"/>
    </location>
</feature>
<keyword evidence="11" id="KW-1185">Reference proteome</keyword>
<organism evidence="10 11">
    <name type="scientific">Pseudonocardia oroxyli</name>
    <dbReference type="NCBI Taxonomy" id="366584"/>
    <lineage>
        <taxon>Bacteria</taxon>
        <taxon>Bacillati</taxon>
        <taxon>Actinomycetota</taxon>
        <taxon>Actinomycetes</taxon>
        <taxon>Pseudonocardiales</taxon>
        <taxon>Pseudonocardiaceae</taxon>
        <taxon>Pseudonocardia</taxon>
    </lineage>
</organism>
<name>A0A1G7W7G8_PSEOR</name>
<dbReference type="PANTHER" id="PTHR43357:SF4">
    <property type="entry name" value="INNER MEMBRANE ABC TRANSPORTER PERMEASE PROTEIN YDCV"/>
    <property type="match status" value="1"/>
</dbReference>
<feature type="transmembrane region" description="Helical" evidence="8">
    <location>
        <begin position="12"/>
        <end position="34"/>
    </location>
</feature>
<evidence type="ECO:0000256" key="1">
    <source>
        <dbReference type="ARBA" id="ARBA00004429"/>
    </source>
</evidence>
<gene>
    <name evidence="10" type="ORF">SAMN05216377_11431</name>
</gene>
<feature type="transmembrane region" description="Helical" evidence="8">
    <location>
        <begin position="231"/>
        <end position="253"/>
    </location>
</feature>
<dbReference type="EMBL" id="FNBE01000014">
    <property type="protein sequence ID" value="SDG67896.1"/>
    <property type="molecule type" value="Genomic_DNA"/>
</dbReference>
<reference evidence="10 11" key="1">
    <citation type="submission" date="2016-10" db="EMBL/GenBank/DDBJ databases">
        <authorList>
            <person name="de Groot N.N."/>
        </authorList>
    </citation>
    <scope>NUCLEOTIDE SEQUENCE [LARGE SCALE GENOMIC DNA]</scope>
    <source>
        <strain evidence="10 11">CGMCC 4.3143</strain>
    </source>
</reference>
<evidence type="ECO:0000313" key="11">
    <source>
        <dbReference type="Proteomes" id="UP000198967"/>
    </source>
</evidence>
<dbReference type="AlphaFoldDB" id="A0A1G7W7G8"/>